<dbReference type="PROSITE" id="PS51257">
    <property type="entry name" value="PROKAR_LIPOPROTEIN"/>
    <property type="match status" value="1"/>
</dbReference>
<keyword evidence="3" id="KW-1185">Reference proteome</keyword>
<dbReference type="AlphaFoldDB" id="A0A2S9VCX6"/>
<name>A0A2S9VCX6_9ALTE</name>
<feature type="region of interest" description="Disordered" evidence="1">
    <location>
        <begin position="31"/>
        <end position="55"/>
    </location>
</feature>
<dbReference type="RefSeq" id="WP_105934012.1">
    <property type="nucleotide sequence ID" value="NZ_PVNP01000053.1"/>
</dbReference>
<evidence type="ECO:0000313" key="3">
    <source>
        <dbReference type="Proteomes" id="UP000238949"/>
    </source>
</evidence>
<comment type="caution">
    <text evidence="2">The sequence shown here is derived from an EMBL/GenBank/DDBJ whole genome shotgun (WGS) entry which is preliminary data.</text>
</comment>
<dbReference type="SUPFAM" id="SSF75011">
    <property type="entry name" value="3-carboxy-cis,cis-mucoante lactonizing enzyme"/>
    <property type="match status" value="1"/>
</dbReference>
<accession>A0A2S9VCX6</accession>
<gene>
    <name evidence="2" type="ORF">C6Y40_07195</name>
</gene>
<reference evidence="3" key="1">
    <citation type="journal article" date="2020" name="Int. J. Syst. Evol. Microbiol.">
        <title>Alteromonas alba sp. nov., a marine bacterium isolated from the seawater of the West Pacific Ocean.</title>
        <authorList>
            <person name="Sun C."/>
            <person name="Wu Y.-H."/>
            <person name="Xamxidin M."/>
            <person name="Cheng H."/>
            <person name="Xu X.-W."/>
        </authorList>
    </citation>
    <scope>NUCLEOTIDE SEQUENCE [LARGE SCALE GENOMIC DNA]</scope>
    <source>
        <strain evidence="3">190</strain>
    </source>
</reference>
<proteinExistence type="predicted"/>
<dbReference type="SUPFAM" id="SSF63825">
    <property type="entry name" value="YWTD domain"/>
    <property type="match status" value="1"/>
</dbReference>
<feature type="compositionally biased region" description="Low complexity" evidence="1">
    <location>
        <begin position="31"/>
        <end position="42"/>
    </location>
</feature>
<sequence length="687" mass="70577">MNTKYHWSLGPSIIALSLTLALGGCVDDGDTGPAGPAGMDGADGSDGSDGAPGLPQGVFLIANNGDSNRGTLTRADQNAAMLSQFTSGNNEGVMLDSTGNLFQAGDSSTGSLRTVCRMTSRSGGMYMPSYDKDITGANTGLTNPKGIHLAEHSGMVFVADFNGMRISIFGSQAAGDVTPVAEIPLSAKPWDVTLDEVNDRMYVALTDGTVAVYDNVMGSGFAPTVMRSIVPADADGNQLSVNLHGIVYDAGSDRLVVSDVGDAAVADDGQLFVINNAAMADGNTLPARQVGGPMSMLGNPVDIILTGTTLRVAEKSNDAILVFTNIFDGPDGDMAPTLATTTSKPESLAQVMPAMDLMDASDNALTATTINGIVVSSNPSAAGPTTGQISRYSAVLSSTLGSFDAGMSIESVTIDALGDGAVTFDDIDSAMGGVLIINRLASMRDDDSYTMSQDHMIMGANTGLVTPKGVDVSSAHGLVFVAEFNPDTPAVQVFSSCATGDVAPLLSLVAGNDARPWDVDYDAATDRAFVALTNGTVAVFDEVTRKLMSGMTTITGEDRLITPAIGGAPITAPTNIHGIDYDPQSDSLVISDVGSAASATDGKLYVIPAAGMANGLAEMSVMIAGPNSMLGNPVDLMLSNGHVYVAEKSNNVIMRFDNILNSASGDIAADYSMSYTAPESVVVVPVD</sequence>
<organism evidence="2 3">
    <name type="scientific">Alteromonas alba</name>
    <dbReference type="NCBI Taxonomy" id="2079529"/>
    <lineage>
        <taxon>Bacteria</taxon>
        <taxon>Pseudomonadati</taxon>
        <taxon>Pseudomonadota</taxon>
        <taxon>Gammaproteobacteria</taxon>
        <taxon>Alteromonadales</taxon>
        <taxon>Alteromonadaceae</taxon>
        <taxon>Alteromonas/Salinimonas group</taxon>
        <taxon>Alteromonas</taxon>
    </lineage>
</organism>
<evidence type="ECO:0008006" key="4">
    <source>
        <dbReference type="Google" id="ProtNLM"/>
    </source>
</evidence>
<dbReference type="EMBL" id="PVNP01000053">
    <property type="protein sequence ID" value="PRO74307.1"/>
    <property type="molecule type" value="Genomic_DNA"/>
</dbReference>
<dbReference type="InterPro" id="IPR011042">
    <property type="entry name" value="6-blade_b-propeller_TolB-like"/>
</dbReference>
<evidence type="ECO:0000256" key="1">
    <source>
        <dbReference type="SAM" id="MobiDB-lite"/>
    </source>
</evidence>
<evidence type="ECO:0000313" key="2">
    <source>
        <dbReference type="EMBL" id="PRO74307.1"/>
    </source>
</evidence>
<protein>
    <recommendedName>
        <fullName evidence="4">NHL repeat containing protein</fullName>
    </recommendedName>
</protein>
<dbReference type="Proteomes" id="UP000238949">
    <property type="component" value="Unassembled WGS sequence"/>
</dbReference>
<dbReference type="OrthoDB" id="834772at2"/>
<dbReference type="Gene3D" id="2.120.10.30">
    <property type="entry name" value="TolB, C-terminal domain"/>
    <property type="match status" value="1"/>
</dbReference>